<reference evidence="2" key="3">
    <citation type="submission" date="2015-06" db="UniProtKB">
        <authorList>
            <consortium name="EnsemblMetazoa"/>
        </authorList>
    </citation>
    <scope>IDENTIFICATION</scope>
</reference>
<dbReference type="EMBL" id="KB311784">
    <property type="protein sequence ID" value="ELT88604.1"/>
    <property type="molecule type" value="Genomic_DNA"/>
</dbReference>
<organism evidence="1">
    <name type="scientific">Capitella teleta</name>
    <name type="common">Polychaete worm</name>
    <dbReference type="NCBI Taxonomy" id="283909"/>
    <lineage>
        <taxon>Eukaryota</taxon>
        <taxon>Metazoa</taxon>
        <taxon>Spiralia</taxon>
        <taxon>Lophotrochozoa</taxon>
        <taxon>Annelida</taxon>
        <taxon>Polychaeta</taxon>
        <taxon>Sedentaria</taxon>
        <taxon>Scolecida</taxon>
        <taxon>Capitellidae</taxon>
        <taxon>Capitella</taxon>
    </lineage>
</organism>
<evidence type="ECO:0000313" key="1">
    <source>
        <dbReference type="EMBL" id="ELT88604.1"/>
    </source>
</evidence>
<dbReference type="AlphaFoldDB" id="R7T5H8"/>
<protein>
    <submittedName>
        <fullName evidence="1 2">Uncharacterized protein</fullName>
    </submittedName>
</protein>
<dbReference type="HOGENOM" id="CLU_974028_0_0_1"/>
<proteinExistence type="predicted"/>
<evidence type="ECO:0000313" key="3">
    <source>
        <dbReference type="Proteomes" id="UP000014760"/>
    </source>
</evidence>
<reference evidence="1 3" key="2">
    <citation type="journal article" date="2013" name="Nature">
        <title>Insights into bilaterian evolution from three spiralian genomes.</title>
        <authorList>
            <person name="Simakov O."/>
            <person name="Marletaz F."/>
            <person name="Cho S.J."/>
            <person name="Edsinger-Gonzales E."/>
            <person name="Havlak P."/>
            <person name="Hellsten U."/>
            <person name="Kuo D.H."/>
            <person name="Larsson T."/>
            <person name="Lv J."/>
            <person name="Arendt D."/>
            <person name="Savage R."/>
            <person name="Osoegawa K."/>
            <person name="de Jong P."/>
            <person name="Grimwood J."/>
            <person name="Chapman J.A."/>
            <person name="Shapiro H."/>
            <person name="Aerts A."/>
            <person name="Otillar R.P."/>
            <person name="Terry A.Y."/>
            <person name="Boore J.L."/>
            <person name="Grigoriev I.V."/>
            <person name="Lindberg D.R."/>
            <person name="Seaver E.C."/>
            <person name="Weisblat D.A."/>
            <person name="Putnam N.H."/>
            <person name="Rokhsar D.S."/>
        </authorList>
    </citation>
    <scope>NUCLEOTIDE SEQUENCE</scope>
    <source>
        <strain evidence="1 3">I ESC-2004</strain>
    </source>
</reference>
<gene>
    <name evidence="1" type="ORF">CAPTEDRAFT_196561</name>
</gene>
<reference evidence="3" key="1">
    <citation type="submission" date="2012-12" db="EMBL/GenBank/DDBJ databases">
        <authorList>
            <person name="Hellsten U."/>
            <person name="Grimwood J."/>
            <person name="Chapman J.A."/>
            <person name="Shapiro H."/>
            <person name="Aerts A."/>
            <person name="Otillar R.P."/>
            <person name="Terry A.Y."/>
            <person name="Boore J.L."/>
            <person name="Simakov O."/>
            <person name="Marletaz F."/>
            <person name="Cho S.-J."/>
            <person name="Edsinger-Gonzales E."/>
            <person name="Havlak P."/>
            <person name="Kuo D.-H."/>
            <person name="Larsson T."/>
            <person name="Lv J."/>
            <person name="Arendt D."/>
            <person name="Savage R."/>
            <person name="Osoegawa K."/>
            <person name="de Jong P."/>
            <person name="Lindberg D.R."/>
            <person name="Seaver E.C."/>
            <person name="Weisblat D.A."/>
            <person name="Putnam N.H."/>
            <person name="Grigoriev I.V."/>
            <person name="Rokhsar D.S."/>
        </authorList>
    </citation>
    <scope>NUCLEOTIDE SEQUENCE</scope>
    <source>
        <strain evidence="3">I ESC-2004</strain>
    </source>
</reference>
<accession>R7T5H8</accession>
<keyword evidence="3" id="KW-1185">Reference proteome</keyword>
<dbReference type="EnsemblMetazoa" id="CapteT196561">
    <property type="protein sequence ID" value="CapteP196561"/>
    <property type="gene ID" value="CapteG196561"/>
</dbReference>
<sequence length="286" mass="32298">MPNGLEKTPLRHQNQIANTDAEKVPLLLTSMGCEDAVPPTEIKRLGDNGEKRPLKLVINSIKKKVSGGLEKFSPQKRQQFLCARNGSVSTTSSEKNRRKELRTNRPFTVPGFHIFTADDNHAETMDTHSRHQVLRPALWPAIDWKGNFDLRAHSQNDVSDERFREHFEDLLNPLRLNELDLSSQATSNVRISVLDNDIEPIEIAYAIQNQLKTNAGCGPDEVAAGRFKALPTDWFLFLTSLLNAIFHAEYPLCFARSRMVAIFKKGARDVCDNYRDISIMSSIANI</sequence>
<dbReference type="EMBL" id="AMQN01015317">
    <property type="status" value="NOT_ANNOTATED_CDS"/>
    <property type="molecule type" value="Genomic_DNA"/>
</dbReference>
<evidence type="ECO:0000313" key="2">
    <source>
        <dbReference type="EnsemblMetazoa" id="CapteP196561"/>
    </source>
</evidence>
<name>R7T5H8_CAPTE</name>
<dbReference type="Proteomes" id="UP000014760">
    <property type="component" value="Unassembled WGS sequence"/>
</dbReference>